<dbReference type="GO" id="GO:0016740">
    <property type="term" value="F:transferase activity"/>
    <property type="evidence" value="ECO:0007669"/>
    <property type="project" value="UniProtKB-KW"/>
</dbReference>
<gene>
    <name evidence="6" type="ORF">BP01DRAFT_361285</name>
</gene>
<dbReference type="AlphaFoldDB" id="A0A318ZJJ4"/>
<dbReference type="InterPro" id="IPR013024">
    <property type="entry name" value="GGCT-like"/>
</dbReference>
<name>A0A318ZJJ4_9EURO</name>
<dbReference type="OrthoDB" id="3262926at2759"/>
<dbReference type="Pfam" id="PF06094">
    <property type="entry name" value="GGACT"/>
    <property type="match status" value="1"/>
</dbReference>
<evidence type="ECO:0000313" key="7">
    <source>
        <dbReference type="Proteomes" id="UP000248349"/>
    </source>
</evidence>
<dbReference type="Gene3D" id="3.10.490.10">
    <property type="entry name" value="Gamma-glutamyl cyclotransferase-like"/>
    <property type="match status" value="1"/>
</dbReference>
<dbReference type="Proteomes" id="UP000248349">
    <property type="component" value="Unassembled WGS sequence"/>
</dbReference>
<dbReference type="SUPFAM" id="SSF110857">
    <property type="entry name" value="Gamma-glutamyl cyclotransferase-like"/>
    <property type="match status" value="1"/>
</dbReference>
<sequence>MSDPASEAKILRPPPPPPPPADPYLKISHYVAKLKKTPPSQFYQACKPAPAVDLLAACSGPYFFYGTLTDPSLLAEILKLDETPRLRPAYILGYCCKMWGQYPALLDAPGSVVQGAAYHVRTSQDAARLAAYETGSYRVEACLIRYTDGEEPAEDLGQTFKFVGDTRDLSAGEFDLKIWLRRMGRHAAADGLEVASSEK</sequence>
<feature type="compositionally biased region" description="Pro residues" evidence="4">
    <location>
        <begin position="12"/>
        <end position="21"/>
    </location>
</feature>
<accession>A0A318ZJJ4</accession>
<keyword evidence="2" id="KW-0808">Transferase</keyword>
<dbReference type="CDD" id="cd06661">
    <property type="entry name" value="GGCT_like"/>
    <property type="match status" value="1"/>
</dbReference>
<dbReference type="InterPro" id="IPR036568">
    <property type="entry name" value="GGCT-like_sf"/>
</dbReference>
<evidence type="ECO:0000256" key="3">
    <source>
        <dbReference type="ARBA" id="ARBA00030602"/>
    </source>
</evidence>
<keyword evidence="7" id="KW-1185">Reference proteome</keyword>
<dbReference type="PANTHER" id="PTHR31544:SF4">
    <property type="entry name" value="GAMMA-GLUTAMYLCYCLOTRANSFERASE-RELATED"/>
    <property type="match status" value="1"/>
</dbReference>
<dbReference type="GeneID" id="37077343"/>
<comment type="similarity">
    <text evidence="1">Belongs to the gamma-glutamylcyclotransferase family.</text>
</comment>
<feature type="domain" description="Gamma-glutamylcyclotransferase AIG2-like" evidence="5">
    <location>
        <begin position="62"/>
        <end position="151"/>
    </location>
</feature>
<dbReference type="EMBL" id="KZ821286">
    <property type="protein sequence ID" value="PYH40438.1"/>
    <property type="molecule type" value="Genomic_DNA"/>
</dbReference>
<dbReference type="InterPro" id="IPR009288">
    <property type="entry name" value="AIG2-like_dom"/>
</dbReference>
<reference evidence="6 7" key="1">
    <citation type="submission" date="2016-12" db="EMBL/GenBank/DDBJ databases">
        <title>The genomes of Aspergillus section Nigri reveals drivers in fungal speciation.</title>
        <authorList>
            <consortium name="DOE Joint Genome Institute"/>
            <person name="Vesth T.C."/>
            <person name="Nybo J."/>
            <person name="Theobald S."/>
            <person name="Brandl J."/>
            <person name="Frisvad J.C."/>
            <person name="Nielsen K.F."/>
            <person name="Lyhne E.K."/>
            <person name="Kogle M.E."/>
            <person name="Kuo A."/>
            <person name="Riley R."/>
            <person name="Clum A."/>
            <person name="Nolan M."/>
            <person name="Lipzen A."/>
            <person name="Salamov A."/>
            <person name="Henrissat B."/>
            <person name="Wiebenga A."/>
            <person name="De Vries R.P."/>
            <person name="Grigoriev I.V."/>
            <person name="Mortensen U.H."/>
            <person name="Andersen M.R."/>
            <person name="Baker S.E."/>
        </authorList>
    </citation>
    <scope>NUCLEOTIDE SEQUENCE [LARGE SCALE GENOMIC DNA]</scope>
    <source>
        <strain evidence="6 7">JOP 1030-1</strain>
    </source>
</reference>
<protein>
    <recommendedName>
        <fullName evidence="3">Putative gamma-glutamylcyclotransferase</fullName>
    </recommendedName>
</protein>
<organism evidence="6 7">
    <name type="scientific">Aspergillus saccharolyticus JOP 1030-1</name>
    <dbReference type="NCBI Taxonomy" id="1450539"/>
    <lineage>
        <taxon>Eukaryota</taxon>
        <taxon>Fungi</taxon>
        <taxon>Dikarya</taxon>
        <taxon>Ascomycota</taxon>
        <taxon>Pezizomycotina</taxon>
        <taxon>Eurotiomycetes</taxon>
        <taxon>Eurotiomycetidae</taxon>
        <taxon>Eurotiales</taxon>
        <taxon>Aspergillaceae</taxon>
        <taxon>Aspergillus</taxon>
        <taxon>Aspergillus subgen. Circumdati</taxon>
    </lineage>
</organism>
<evidence type="ECO:0000256" key="1">
    <source>
        <dbReference type="ARBA" id="ARBA00008861"/>
    </source>
</evidence>
<evidence type="ECO:0000256" key="4">
    <source>
        <dbReference type="SAM" id="MobiDB-lite"/>
    </source>
</evidence>
<evidence type="ECO:0000313" key="6">
    <source>
        <dbReference type="EMBL" id="PYH40438.1"/>
    </source>
</evidence>
<evidence type="ECO:0000259" key="5">
    <source>
        <dbReference type="Pfam" id="PF06094"/>
    </source>
</evidence>
<feature type="region of interest" description="Disordered" evidence="4">
    <location>
        <begin position="1"/>
        <end position="21"/>
    </location>
</feature>
<evidence type="ECO:0000256" key="2">
    <source>
        <dbReference type="ARBA" id="ARBA00022679"/>
    </source>
</evidence>
<proteinExistence type="inferred from homology"/>
<dbReference type="InterPro" id="IPR045038">
    <property type="entry name" value="AIG2-like"/>
</dbReference>
<dbReference type="PANTHER" id="PTHR31544">
    <property type="entry name" value="AIG2-LIKE PROTEIN D"/>
    <property type="match status" value="1"/>
</dbReference>
<dbReference type="RefSeq" id="XP_025426420.1">
    <property type="nucleotide sequence ID" value="XM_025576115.1"/>
</dbReference>